<accession>A0A371CQI4</accession>
<sequence>MFHGGNGCYPDFESITDLGRAAGAMICEDKSSWQDRISWKSYGCFEAARRTAHLNHDGSQEPTILLRYRRTQTEGRTHATSSTTAKPEDDGRRVEPGLQVLLCRIRSSAVFDRNKKRHL</sequence>
<gene>
    <name evidence="2" type="ORF">OH76DRAFT_95757</name>
</gene>
<proteinExistence type="predicted"/>
<dbReference type="Proteomes" id="UP000256964">
    <property type="component" value="Unassembled WGS sequence"/>
</dbReference>
<evidence type="ECO:0000313" key="2">
    <source>
        <dbReference type="EMBL" id="RDX42546.1"/>
    </source>
</evidence>
<reference evidence="2 3" key="1">
    <citation type="journal article" date="2018" name="Biotechnol. Biofuels">
        <title>Integrative visual omics of the white-rot fungus Polyporus brumalis exposes the biotechnological potential of its oxidative enzymes for delignifying raw plant biomass.</title>
        <authorList>
            <person name="Miyauchi S."/>
            <person name="Rancon A."/>
            <person name="Drula E."/>
            <person name="Hage H."/>
            <person name="Chaduli D."/>
            <person name="Favel A."/>
            <person name="Grisel S."/>
            <person name="Henrissat B."/>
            <person name="Herpoel-Gimbert I."/>
            <person name="Ruiz-Duenas F.J."/>
            <person name="Chevret D."/>
            <person name="Hainaut M."/>
            <person name="Lin J."/>
            <person name="Wang M."/>
            <person name="Pangilinan J."/>
            <person name="Lipzen A."/>
            <person name="Lesage-Meessen L."/>
            <person name="Navarro D."/>
            <person name="Riley R."/>
            <person name="Grigoriev I.V."/>
            <person name="Zhou S."/>
            <person name="Raouche S."/>
            <person name="Rosso M.N."/>
        </authorList>
    </citation>
    <scope>NUCLEOTIDE SEQUENCE [LARGE SCALE GENOMIC DNA]</scope>
    <source>
        <strain evidence="2 3">BRFM 1820</strain>
    </source>
</reference>
<dbReference type="EMBL" id="KZ857482">
    <property type="protein sequence ID" value="RDX42546.1"/>
    <property type="molecule type" value="Genomic_DNA"/>
</dbReference>
<evidence type="ECO:0000313" key="3">
    <source>
        <dbReference type="Proteomes" id="UP000256964"/>
    </source>
</evidence>
<keyword evidence="3" id="KW-1185">Reference proteome</keyword>
<feature type="region of interest" description="Disordered" evidence="1">
    <location>
        <begin position="71"/>
        <end position="93"/>
    </location>
</feature>
<protein>
    <submittedName>
        <fullName evidence="2">Uncharacterized protein</fullName>
    </submittedName>
</protein>
<organism evidence="2 3">
    <name type="scientific">Lentinus brumalis</name>
    <dbReference type="NCBI Taxonomy" id="2498619"/>
    <lineage>
        <taxon>Eukaryota</taxon>
        <taxon>Fungi</taxon>
        <taxon>Dikarya</taxon>
        <taxon>Basidiomycota</taxon>
        <taxon>Agaricomycotina</taxon>
        <taxon>Agaricomycetes</taxon>
        <taxon>Polyporales</taxon>
        <taxon>Polyporaceae</taxon>
        <taxon>Lentinus</taxon>
    </lineage>
</organism>
<evidence type="ECO:0000256" key="1">
    <source>
        <dbReference type="SAM" id="MobiDB-lite"/>
    </source>
</evidence>
<name>A0A371CQI4_9APHY</name>
<dbReference type="AlphaFoldDB" id="A0A371CQI4"/>